<reference evidence="3" key="1">
    <citation type="journal article" date="2019" name="Int. J. Syst. Evol. Microbiol.">
        <title>The Global Catalogue of Microorganisms (GCM) 10K type strain sequencing project: providing services to taxonomists for standard genome sequencing and annotation.</title>
        <authorList>
            <consortium name="The Broad Institute Genomics Platform"/>
            <consortium name="The Broad Institute Genome Sequencing Center for Infectious Disease"/>
            <person name="Wu L."/>
            <person name="Ma J."/>
        </authorList>
    </citation>
    <scope>NUCLEOTIDE SEQUENCE [LARGE SCALE GENOMIC DNA]</scope>
    <source>
        <strain evidence="3">CCUG 62974</strain>
    </source>
</reference>
<dbReference type="Pfam" id="PF21806">
    <property type="entry name" value="DUF6879"/>
    <property type="match status" value="1"/>
</dbReference>
<evidence type="ECO:0000259" key="1">
    <source>
        <dbReference type="Pfam" id="PF21806"/>
    </source>
</evidence>
<name>A0ABW3DJB5_9ACTN</name>
<protein>
    <submittedName>
        <fullName evidence="2">DUF6879 family protein</fullName>
    </submittedName>
</protein>
<accession>A0ABW3DJB5</accession>
<comment type="caution">
    <text evidence="2">The sequence shown here is derived from an EMBL/GenBank/DDBJ whole genome shotgun (WGS) entry which is preliminary data.</text>
</comment>
<proteinExistence type="predicted"/>
<dbReference type="InterPro" id="IPR049244">
    <property type="entry name" value="DUF6879"/>
</dbReference>
<dbReference type="Proteomes" id="UP001597024">
    <property type="component" value="Unassembled WGS sequence"/>
</dbReference>
<evidence type="ECO:0000313" key="3">
    <source>
        <dbReference type="Proteomes" id="UP001597024"/>
    </source>
</evidence>
<dbReference type="EMBL" id="JBHTHX010000081">
    <property type="protein sequence ID" value="MFD0883849.1"/>
    <property type="molecule type" value="Genomic_DNA"/>
</dbReference>
<evidence type="ECO:0000313" key="2">
    <source>
        <dbReference type="EMBL" id="MFD0883849.1"/>
    </source>
</evidence>
<organism evidence="2 3">
    <name type="scientific">Streptosporangium algeriense</name>
    <dbReference type="NCBI Taxonomy" id="1682748"/>
    <lineage>
        <taxon>Bacteria</taxon>
        <taxon>Bacillati</taxon>
        <taxon>Actinomycetota</taxon>
        <taxon>Actinomycetes</taxon>
        <taxon>Streptosporangiales</taxon>
        <taxon>Streptosporangiaceae</taxon>
        <taxon>Streptosporangium</taxon>
    </lineage>
</organism>
<gene>
    <name evidence="2" type="ORF">ACFQ08_04665</name>
</gene>
<keyword evidence="3" id="KW-1185">Reference proteome</keyword>
<sequence length="192" mass="21781">MCLPSRMKSIISEAAAGTYEVGRVGHGPVSIRDMIRGARHSAVHLETRDTYDPAHPAFQDFLNGGSGRYDRSGWTETVRAAVGRGVRIRRARVVSEPISDYIRWEHMITDENIAAGEEVRWLPRRRAFDLLLPGSDFWMFDGRVVCFNFNAGAGEDTGEEEFSIEPALVTRCVATFEQIWERAIPHDRYQPR</sequence>
<feature type="domain" description="DUF6879" evidence="1">
    <location>
        <begin position="32"/>
        <end position="190"/>
    </location>
</feature>